<keyword evidence="5" id="KW-1185">Reference proteome</keyword>
<evidence type="ECO:0000259" key="3">
    <source>
        <dbReference type="Pfam" id="PF13598"/>
    </source>
</evidence>
<dbReference type="GeneID" id="84788446"/>
<sequence>MRLWLAALLTLITTIAHAEDYYLDAPVVTAKLYSREAELVREAKVTVHKQGMHRIIVSPLLSDNIANVSLSINGARLTGQGMRPLPTQDASEPLVHQADEAEQALTITRQSIEDNRDMSRALIQRLQGHGSSVSEVQRQLDTLARLREDLLKTEREQQDELKQLQEQLAWQNKGRDSRQYAGVFDIYSDRIGEVTLTLRERTDKAYWQPYSEFSLNTETNELDIRAYAQVVQQSGLDWDNVEVSLSFAPPDYQDTPQLQSTSVAVADRTVATVLGENNAPFGIGASGGKNSPNLISAEDPEKGDSANDIVVSGVDFNVKIPGRHNLASSRDRYQLTYWQNRSRAKLYSAAYAWVASKALLIAEWQQPDGYAYYPGHTNFFRDGNRIGQLRLDRIMRESSRQIMSFGEDPHIDVQYTIPPGYNIGNGLILKDRMEKRQTVTLHNLGKTARDVRLYARLPLATQTDVTVEPKFSPKPDQENVENVRGIVLWEKTLNAGDTLRIENSYDVRYPEGKRLVGIE</sequence>
<name>C8NAA4_CARH6</name>
<evidence type="ECO:0000256" key="2">
    <source>
        <dbReference type="SAM" id="SignalP"/>
    </source>
</evidence>
<proteinExistence type="predicted"/>
<dbReference type="NCBIfam" id="TIGR02231">
    <property type="entry name" value="mucoidy inhibitor MuiA family protein"/>
    <property type="match status" value="1"/>
</dbReference>
<evidence type="ECO:0000313" key="4">
    <source>
        <dbReference type="EMBL" id="EEV88447.1"/>
    </source>
</evidence>
<keyword evidence="2" id="KW-0732">Signal</keyword>
<dbReference type="InterPro" id="IPR011935">
    <property type="entry name" value="CHP02231"/>
</dbReference>
<evidence type="ECO:0000313" key="5">
    <source>
        <dbReference type="Proteomes" id="UP000004870"/>
    </source>
</evidence>
<dbReference type="Proteomes" id="UP000004870">
    <property type="component" value="Unassembled WGS sequence"/>
</dbReference>
<dbReference type="OrthoDB" id="580912at2"/>
<protein>
    <recommendedName>
        <fullName evidence="3">DUF4139 domain-containing protein</fullName>
    </recommendedName>
</protein>
<dbReference type="PANTHER" id="PTHR31005:SF8">
    <property type="entry name" value="DUF4139 DOMAIN-CONTAINING PROTEIN"/>
    <property type="match status" value="1"/>
</dbReference>
<dbReference type="STRING" id="2718.CHUV0807_0769"/>
<dbReference type="PANTHER" id="PTHR31005">
    <property type="entry name" value="DUF4139 DOMAIN-CONTAINING PROTEIN"/>
    <property type="match status" value="1"/>
</dbReference>
<reference evidence="4 5" key="1">
    <citation type="submission" date="2009-08" db="EMBL/GenBank/DDBJ databases">
        <authorList>
            <person name="Qin X."/>
            <person name="Bachman B."/>
            <person name="Battles P."/>
            <person name="Bell A."/>
            <person name="Bess C."/>
            <person name="Bickham C."/>
            <person name="Chaboub L."/>
            <person name="Chen D."/>
            <person name="Coyle M."/>
            <person name="Deiros D.R."/>
            <person name="Dinh H."/>
            <person name="Forbes L."/>
            <person name="Fowler G."/>
            <person name="Francisco L."/>
            <person name="Fu Q."/>
            <person name="Gubbala S."/>
            <person name="Hale W."/>
            <person name="Han Y."/>
            <person name="Hemphill L."/>
            <person name="Highlander S.K."/>
            <person name="Hirani K."/>
            <person name="Hogues M."/>
            <person name="Jackson L."/>
            <person name="Jakkamsetti A."/>
            <person name="Javaid M."/>
            <person name="Jiang H."/>
            <person name="Korchina V."/>
            <person name="Kovar C."/>
            <person name="Lara F."/>
            <person name="Lee S."/>
            <person name="Mata R."/>
            <person name="Mathew T."/>
            <person name="Moen C."/>
            <person name="Morales K."/>
            <person name="Munidasa M."/>
            <person name="Nazareth L."/>
            <person name="Ngo R."/>
            <person name="Nguyen L."/>
            <person name="Okwuonu G."/>
            <person name="Ongeri F."/>
            <person name="Patil S."/>
            <person name="Petrosino J."/>
            <person name="Pham C."/>
            <person name="Pham P."/>
            <person name="Pu L.-L."/>
            <person name="Puazo M."/>
            <person name="Raj R."/>
            <person name="Reid J."/>
            <person name="Rouhana J."/>
            <person name="Saada N."/>
            <person name="Shang Y."/>
            <person name="Simmons D."/>
            <person name="Thornton R."/>
            <person name="Warren J."/>
            <person name="Weissenberger G."/>
            <person name="Zhang J."/>
            <person name="Zhang L."/>
            <person name="Zhou C."/>
            <person name="Zhu D."/>
            <person name="Muzny D."/>
            <person name="Worley K."/>
            <person name="Gibbs R."/>
        </authorList>
    </citation>
    <scope>NUCLEOTIDE SEQUENCE [LARGE SCALE GENOMIC DNA]</scope>
    <source>
        <strain evidence="5">ATCC 15826 / DSM 8339 / NCTC 10426 / 6573</strain>
    </source>
</reference>
<dbReference type="RefSeq" id="WP_004142788.1">
    <property type="nucleotide sequence ID" value="NZ_GG694028.1"/>
</dbReference>
<dbReference type="HOGENOM" id="CLU_010457_3_1_6"/>
<feature type="domain" description="DUF4139" evidence="3">
    <location>
        <begin position="196"/>
        <end position="511"/>
    </location>
</feature>
<evidence type="ECO:0000256" key="1">
    <source>
        <dbReference type="SAM" id="Coils"/>
    </source>
</evidence>
<keyword evidence="1" id="KW-0175">Coiled coil</keyword>
<feature type="signal peptide" evidence="2">
    <location>
        <begin position="1"/>
        <end position="18"/>
    </location>
</feature>
<comment type="caution">
    <text evidence="4">The sequence shown here is derived from an EMBL/GenBank/DDBJ whole genome shotgun (WGS) entry which is preliminary data.</text>
</comment>
<dbReference type="Pfam" id="PF13598">
    <property type="entry name" value="DUF4139"/>
    <property type="match status" value="1"/>
</dbReference>
<feature type="coiled-coil region" evidence="1">
    <location>
        <begin position="133"/>
        <end position="167"/>
    </location>
</feature>
<dbReference type="InterPro" id="IPR037291">
    <property type="entry name" value="DUF4139"/>
</dbReference>
<dbReference type="AlphaFoldDB" id="C8NAA4"/>
<dbReference type="EMBL" id="ACKY01000071">
    <property type="protein sequence ID" value="EEV88447.1"/>
    <property type="molecule type" value="Genomic_DNA"/>
</dbReference>
<accession>C8NAA4</accession>
<feature type="chain" id="PRO_5002990435" description="DUF4139 domain-containing protein" evidence="2">
    <location>
        <begin position="19"/>
        <end position="519"/>
    </location>
</feature>
<gene>
    <name evidence="4" type="ORF">HMPREF0198_1432</name>
</gene>
<organism evidence="4 5">
    <name type="scientific">Cardiobacterium hominis (strain ATCC 15826 / DSM 8339 / NCTC 10426 / 6573)</name>
    <dbReference type="NCBI Taxonomy" id="638300"/>
    <lineage>
        <taxon>Bacteria</taxon>
        <taxon>Pseudomonadati</taxon>
        <taxon>Pseudomonadota</taxon>
        <taxon>Gammaproteobacteria</taxon>
        <taxon>Cardiobacteriales</taxon>
        <taxon>Cardiobacteriaceae</taxon>
        <taxon>Cardiobacterium</taxon>
    </lineage>
</organism>